<name>A0A928VIN4_9CYAN</name>
<keyword evidence="1" id="KW-0328">Glycosyltransferase</keyword>
<accession>A0A928VIN4</accession>
<dbReference type="InterPro" id="IPR037257">
    <property type="entry name" value="T2SS_E_N_sf"/>
</dbReference>
<organism evidence="3 4">
    <name type="scientific">Romeriopsis navalis LEGE 11480</name>
    <dbReference type="NCBI Taxonomy" id="2777977"/>
    <lineage>
        <taxon>Bacteria</taxon>
        <taxon>Bacillati</taxon>
        <taxon>Cyanobacteriota</taxon>
        <taxon>Cyanophyceae</taxon>
        <taxon>Leptolyngbyales</taxon>
        <taxon>Leptolyngbyaceae</taxon>
        <taxon>Romeriopsis</taxon>
        <taxon>Romeriopsis navalis</taxon>
    </lineage>
</organism>
<dbReference type="GO" id="GO:0016758">
    <property type="term" value="F:hexosyltransferase activity"/>
    <property type="evidence" value="ECO:0007669"/>
    <property type="project" value="TreeGrafter"/>
</dbReference>
<dbReference type="PANTHER" id="PTHR34136">
    <property type="match status" value="1"/>
</dbReference>
<gene>
    <name evidence="3" type="ORF">IQ266_01670</name>
</gene>
<dbReference type="EMBL" id="JADEXQ010000003">
    <property type="protein sequence ID" value="MBE9028463.1"/>
    <property type="molecule type" value="Genomic_DNA"/>
</dbReference>
<dbReference type="InterPro" id="IPR004629">
    <property type="entry name" value="WecG_TagA_CpsF"/>
</dbReference>
<comment type="caution">
    <text evidence="3">The sequence shown here is derived from an EMBL/GenBank/DDBJ whole genome shotgun (WGS) entry which is preliminary data.</text>
</comment>
<dbReference type="CDD" id="cd06533">
    <property type="entry name" value="Glyco_transf_WecG_TagA"/>
    <property type="match status" value="1"/>
</dbReference>
<protein>
    <submittedName>
        <fullName evidence="3">WecB/TagA/CpsF family glycosyltransferase</fullName>
    </submittedName>
</protein>
<dbReference type="RefSeq" id="WP_264323285.1">
    <property type="nucleotide sequence ID" value="NZ_JADEXQ010000003.1"/>
</dbReference>
<dbReference type="Proteomes" id="UP000625316">
    <property type="component" value="Unassembled WGS sequence"/>
</dbReference>
<keyword evidence="2" id="KW-0808">Transferase</keyword>
<evidence type="ECO:0000313" key="4">
    <source>
        <dbReference type="Proteomes" id="UP000625316"/>
    </source>
</evidence>
<dbReference type="Pfam" id="PF03808">
    <property type="entry name" value="Glyco_tran_WecG"/>
    <property type="match status" value="1"/>
</dbReference>
<reference evidence="3" key="1">
    <citation type="submission" date="2020-10" db="EMBL/GenBank/DDBJ databases">
        <authorList>
            <person name="Castelo-Branco R."/>
            <person name="Eusebio N."/>
            <person name="Adriana R."/>
            <person name="Vieira A."/>
            <person name="Brugerolle De Fraissinette N."/>
            <person name="Rezende De Castro R."/>
            <person name="Schneider M.P."/>
            <person name="Vasconcelos V."/>
            <person name="Leao P.N."/>
        </authorList>
    </citation>
    <scope>NUCLEOTIDE SEQUENCE</scope>
    <source>
        <strain evidence="3">LEGE 11480</strain>
    </source>
</reference>
<dbReference type="NCBIfam" id="TIGR00696">
    <property type="entry name" value="wecG_tagA_cpsF"/>
    <property type="match status" value="1"/>
</dbReference>
<keyword evidence="4" id="KW-1185">Reference proteome</keyword>
<dbReference type="PANTHER" id="PTHR34136:SF1">
    <property type="entry name" value="UDP-N-ACETYL-D-MANNOSAMINURONIC ACID TRANSFERASE"/>
    <property type="match status" value="1"/>
</dbReference>
<dbReference type="SUPFAM" id="SSF160246">
    <property type="entry name" value="EspE N-terminal domain-like"/>
    <property type="match status" value="2"/>
</dbReference>
<evidence type="ECO:0000256" key="2">
    <source>
        <dbReference type="ARBA" id="ARBA00022679"/>
    </source>
</evidence>
<evidence type="ECO:0000313" key="3">
    <source>
        <dbReference type="EMBL" id="MBE9028463.1"/>
    </source>
</evidence>
<proteinExistence type="predicted"/>
<sequence length="443" mass="49741">MQSTNNLSGTFGPLPELIADDQKAPDQHLSNLCIHLFGRRITLMTTLEILKSIDLACAQNRRITVANYNTHAFNLSMQLPWFYSFLQQSELVHCDGAGILRGLRWLGLTIPREYRVSYTELMPRLLATCNQESRRVFLLGAKPEYLDGAIAQLQQQYPNSTFAGQHGYFDRNDLALNDEIVATINEFKPHILIVGMGMPIQESWVQRYRDRLHVNAILVGGAVIDRMAGMVQDCPQWIADRELEWAYRLVKEPKRLASRYLLGNPAFLLQVGLAKFANSASNHLFWATKINQADLLMNAAYLDGQQSLETERPQLIGRYLIEAGLVTQAQVDAALIEQGESGIRLGSILAGKGWVQQQTVDFLVQQIQQRISQQHSRAYRKFGEYLVEAGLVTEDDVQAALAEQQLTGMRLGSILAGRGLIGQQTVDFLVEQVTSISNNRPQS</sequence>
<dbReference type="AlphaFoldDB" id="A0A928VIN4"/>
<evidence type="ECO:0000256" key="1">
    <source>
        <dbReference type="ARBA" id="ARBA00022676"/>
    </source>
</evidence>